<dbReference type="CTD" id="20326855"/>
<dbReference type="Proteomes" id="UP000054324">
    <property type="component" value="Unassembled WGS sequence"/>
</dbReference>
<sequence length="116" mass="13530">MFRVLRVQSKGSSRSRTQTITSIVYIHKRLARLGNDCGQLHMYFRYSNLNAVLAPVAWVKLRNFSSCVTYEPWDPCYDKYSHLQINPVFMGDTSESIVYDVLQLNVLHTVHLMFQL</sequence>
<keyword evidence="2" id="KW-1185">Reference proteome</keyword>
<dbReference type="RefSeq" id="XP_009163214.1">
    <property type="nucleotide sequence ID" value="XM_009164950.1"/>
</dbReference>
<name>A0A075A487_OPIVI</name>
<dbReference type="GeneID" id="20326855"/>
<dbReference type="EMBL" id="KL596628">
    <property type="protein sequence ID" value="KER33097.1"/>
    <property type="molecule type" value="Genomic_DNA"/>
</dbReference>
<reference evidence="1 2" key="1">
    <citation type="submission" date="2013-11" db="EMBL/GenBank/DDBJ databases">
        <title>Opisthorchis viverrini - life in the bile duct.</title>
        <authorList>
            <person name="Young N.D."/>
            <person name="Nagarajan N."/>
            <person name="Lin S.J."/>
            <person name="Korhonen P.K."/>
            <person name="Jex A.R."/>
            <person name="Hall R.S."/>
            <person name="Safavi-Hemami H."/>
            <person name="Kaewkong W."/>
            <person name="Bertrand D."/>
            <person name="Gao S."/>
            <person name="Seet Q."/>
            <person name="Wongkham S."/>
            <person name="Teh B.T."/>
            <person name="Wongkham C."/>
            <person name="Intapan P.M."/>
            <person name="Maleewong W."/>
            <person name="Yang X."/>
            <person name="Hu M."/>
            <person name="Wang Z."/>
            <person name="Hofmann A."/>
            <person name="Sternberg P.W."/>
            <person name="Tan P."/>
            <person name="Wang J."/>
            <person name="Gasser R.B."/>
        </authorList>
    </citation>
    <scope>NUCLEOTIDE SEQUENCE [LARGE SCALE GENOMIC DNA]</scope>
</reference>
<gene>
    <name evidence="1" type="ORF">T265_12687</name>
</gene>
<accession>A0A075A487</accession>
<dbReference type="AlphaFoldDB" id="A0A075A487"/>
<protein>
    <submittedName>
        <fullName evidence="1">Uncharacterized protein</fullName>
    </submittedName>
</protein>
<evidence type="ECO:0000313" key="2">
    <source>
        <dbReference type="Proteomes" id="UP000054324"/>
    </source>
</evidence>
<feature type="non-terminal residue" evidence="1">
    <location>
        <position position="116"/>
    </location>
</feature>
<proteinExistence type="predicted"/>
<organism evidence="1 2">
    <name type="scientific">Opisthorchis viverrini</name>
    <name type="common">Southeast Asian liver fluke</name>
    <dbReference type="NCBI Taxonomy" id="6198"/>
    <lineage>
        <taxon>Eukaryota</taxon>
        <taxon>Metazoa</taxon>
        <taxon>Spiralia</taxon>
        <taxon>Lophotrochozoa</taxon>
        <taxon>Platyhelminthes</taxon>
        <taxon>Trematoda</taxon>
        <taxon>Digenea</taxon>
        <taxon>Opisthorchiida</taxon>
        <taxon>Opisthorchiata</taxon>
        <taxon>Opisthorchiidae</taxon>
        <taxon>Opisthorchis</taxon>
    </lineage>
</organism>
<dbReference type="KEGG" id="ovi:T265_12687"/>
<evidence type="ECO:0000313" key="1">
    <source>
        <dbReference type="EMBL" id="KER33097.1"/>
    </source>
</evidence>